<dbReference type="InterPro" id="IPR053208">
    <property type="entry name" value="GMC_Oxidoreductase_CD"/>
</dbReference>
<keyword evidence="4" id="KW-0274">FAD</keyword>
<evidence type="ECO:0000259" key="5">
    <source>
        <dbReference type="PROSITE" id="PS00624"/>
    </source>
</evidence>
<dbReference type="InterPro" id="IPR007867">
    <property type="entry name" value="GMC_OxRtase_C"/>
</dbReference>
<dbReference type="SUPFAM" id="SSF51905">
    <property type="entry name" value="FAD/NAD(P)-binding domain"/>
    <property type="match status" value="1"/>
</dbReference>
<dbReference type="Pfam" id="PF00732">
    <property type="entry name" value="GMC_oxred_N"/>
    <property type="match status" value="1"/>
</dbReference>
<protein>
    <submittedName>
        <fullName evidence="6">Cellobiose dehydrogenase</fullName>
    </submittedName>
</protein>
<dbReference type="OrthoDB" id="413885at2759"/>
<dbReference type="InterPro" id="IPR000172">
    <property type="entry name" value="GMC_OxRdtase_N"/>
</dbReference>
<dbReference type="PANTHER" id="PTHR47190">
    <property type="entry name" value="DEHYDROGENASE, PUTATIVE-RELATED"/>
    <property type="match status" value="1"/>
</dbReference>
<feature type="domain" description="Glucose-methanol-choline oxidoreductase N-terminal" evidence="5">
    <location>
        <begin position="293"/>
        <end position="307"/>
    </location>
</feature>
<dbReference type="PIRSF" id="PIRSF000137">
    <property type="entry name" value="Alcohol_oxidase"/>
    <property type="match status" value="1"/>
</dbReference>
<feature type="binding site" evidence="4">
    <location>
        <position position="563"/>
    </location>
    <ligand>
        <name>FAD</name>
        <dbReference type="ChEBI" id="CHEBI:57692"/>
    </ligand>
</feature>
<evidence type="ECO:0000256" key="2">
    <source>
        <dbReference type="ARBA" id="ARBA00022630"/>
    </source>
</evidence>
<comment type="similarity">
    <text evidence="1">Belongs to the GMC oxidoreductase family.</text>
</comment>
<comment type="cofactor">
    <cofactor evidence="4">
        <name>FAD</name>
        <dbReference type="ChEBI" id="CHEBI:57692"/>
    </cofactor>
</comment>
<sequence length="597" mass="64972">MAHRHLTYQDITGAIISRYVHSANAALCRNKEAVRASGLDIPEVIVVGGGASGIIAATRFAEAGLKTLLLESGGPFFARDGGQAIQPWQKLIDPNTTITRHDGMGFFFFGLPTGPGASAFYDSSVPALAPKGLGGGTGVNGAQQFWPPRRYLDKYFGFQGWTANDFQPALRRVERRIPTTPAISADGKFYGDEVYEVMRPVFEGLGFKEVDTNVDVDEKWNTFGRDIFATKDGLRSGPVVGYLQDAKRLPNFTVMMYSRVDTIIRDPQRPSVATGVQVNGTVITGRNIVVAAGAWNTSPLLLRSGIGPREELVNAVSTKYTSVSEDQWVVNTWVARNLHDHPTTSVTFVADDPSRLPNNDLTGLFNGTVSRQDAEDLHFRRIGRLTNFGRQQAAWLGVEDPSNPEHEIVVQLICSTPTTIAGRFQCQFNLNEGILSRGGITILSNGTVGHLGGVGPWLTDPEGKDLELYTIALERFVTFARSVPGLSVVAPLGNATTTAQFRQHLLDNARRTNNRKQFPDDSWTRLTCLDWGGGCALGPSPETACADLNAKIYGTDNIFVVDGSLTPAPTTSNSAYLYEGVAELASDKIMRLIRRGY</sequence>
<dbReference type="Proteomes" id="UP000799538">
    <property type="component" value="Unassembled WGS sequence"/>
</dbReference>
<dbReference type="Gene3D" id="3.50.50.60">
    <property type="entry name" value="FAD/NAD(P)-binding domain"/>
    <property type="match status" value="1"/>
</dbReference>
<evidence type="ECO:0000256" key="3">
    <source>
        <dbReference type="ARBA" id="ARBA00023002"/>
    </source>
</evidence>
<keyword evidence="3" id="KW-0560">Oxidoreductase</keyword>
<dbReference type="SUPFAM" id="SSF54373">
    <property type="entry name" value="FAD-linked reductases, C-terminal domain"/>
    <property type="match status" value="1"/>
</dbReference>
<dbReference type="InterPro" id="IPR003953">
    <property type="entry name" value="FAD-dep_OxRdtase_2_FAD-bd"/>
</dbReference>
<dbReference type="PANTHER" id="PTHR47190:SF2">
    <property type="entry name" value="CELLOBIOSE DEHYDROGENASE (AFU_ORTHOLOGUE AFUA_2G17620)"/>
    <property type="match status" value="1"/>
</dbReference>
<keyword evidence="7" id="KW-1185">Reference proteome</keyword>
<organism evidence="6 7">
    <name type="scientific">Elsinoe ampelina</name>
    <dbReference type="NCBI Taxonomy" id="302913"/>
    <lineage>
        <taxon>Eukaryota</taxon>
        <taxon>Fungi</taxon>
        <taxon>Dikarya</taxon>
        <taxon>Ascomycota</taxon>
        <taxon>Pezizomycotina</taxon>
        <taxon>Dothideomycetes</taxon>
        <taxon>Dothideomycetidae</taxon>
        <taxon>Myriangiales</taxon>
        <taxon>Elsinoaceae</taxon>
        <taxon>Elsinoe</taxon>
    </lineage>
</organism>
<feature type="binding site" evidence="4">
    <location>
        <position position="260"/>
    </location>
    <ligand>
        <name>FAD</name>
        <dbReference type="ChEBI" id="CHEBI:57692"/>
    </ligand>
</feature>
<evidence type="ECO:0000313" key="6">
    <source>
        <dbReference type="EMBL" id="KAF2220308.1"/>
    </source>
</evidence>
<evidence type="ECO:0000256" key="1">
    <source>
        <dbReference type="ARBA" id="ARBA00010790"/>
    </source>
</evidence>
<dbReference type="Pfam" id="PF05199">
    <property type="entry name" value="GMC_oxred_C"/>
    <property type="match status" value="1"/>
</dbReference>
<dbReference type="PROSITE" id="PS00624">
    <property type="entry name" value="GMC_OXRED_2"/>
    <property type="match status" value="1"/>
</dbReference>
<dbReference type="EMBL" id="ML992513">
    <property type="protein sequence ID" value="KAF2220308.1"/>
    <property type="molecule type" value="Genomic_DNA"/>
</dbReference>
<name>A0A6A6G447_9PEZI</name>
<evidence type="ECO:0000313" key="7">
    <source>
        <dbReference type="Proteomes" id="UP000799538"/>
    </source>
</evidence>
<dbReference type="GO" id="GO:0016614">
    <property type="term" value="F:oxidoreductase activity, acting on CH-OH group of donors"/>
    <property type="evidence" value="ECO:0007669"/>
    <property type="project" value="InterPro"/>
</dbReference>
<gene>
    <name evidence="6" type="ORF">BDZ85DRAFT_291302</name>
</gene>
<dbReference type="Gene3D" id="3.30.410.10">
    <property type="entry name" value="Cholesterol Oxidase, domain 2"/>
    <property type="match status" value="1"/>
</dbReference>
<accession>A0A6A6G447</accession>
<proteinExistence type="inferred from homology"/>
<dbReference type="AlphaFoldDB" id="A0A6A6G447"/>
<dbReference type="Pfam" id="PF00890">
    <property type="entry name" value="FAD_binding_2"/>
    <property type="match status" value="1"/>
</dbReference>
<reference evidence="7" key="1">
    <citation type="journal article" date="2020" name="Stud. Mycol.">
        <title>101 Dothideomycetes genomes: A test case for predicting lifestyles and emergence of pathogens.</title>
        <authorList>
            <person name="Haridas S."/>
            <person name="Albert R."/>
            <person name="Binder M."/>
            <person name="Bloem J."/>
            <person name="LaButti K."/>
            <person name="Salamov A."/>
            <person name="Andreopoulos B."/>
            <person name="Baker S."/>
            <person name="Barry K."/>
            <person name="Bills G."/>
            <person name="Bluhm B."/>
            <person name="Cannon C."/>
            <person name="Castanera R."/>
            <person name="Culley D."/>
            <person name="Daum C."/>
            <person name="Ezra D."/>
            <person name="Gonzalez J."/>
            <person name="Henrissat B."/>
            <person name="Kuo A."/>
            <person name="Liang C."/>
            <person name="Lipzen A."/>
            <person name="Lutzoni F."/>
            <person name="Magnuson J."/>
            <person name="Mondo S."/>
            <person name="Nolan M."/>
            <person name="Ohm R."/>
            <person name="Pangilinan J."/>
            <person name="Park H.-J."/>
            <person name="Ramirez L."/>
            <person name="Alfaro M."/>
            <person name="Sun H."/>
            <person name="Tritt A."/>
            <person name="Yoshinaga Y."/>
            <person name="Zwiers L.-H."/>
            <person name="Turgeon B."/>
            <person name="Goodwin S."/>
            <person name="Spatafora J."/>
            <person name="Crous P."/>
            <person name="Grigoriev I."/>
        </authorList>
    </citation>
    <scope>NUCLEOTIDE SEQUENCE [LARGE SCALE GENOMIC DNA]</scope>
    <source>
        <strain evidence="7">CECT 20119</strain>
    </source>
</reference>
<dbReference type="GO" id="GO:0050660">
    <property type="term" value="F:flavin adenine dinucleotide binding"/>
    <property type="evidence" value="ECO:0007669"/>
    <property type="project" value="InterPro"/>
</dbReference>
<dbReference type="InterPro" id="IPR012132">
    <property type="entry name" value="GMC_OxRdtase"/>
</dbReference>
<keyword evidence="2" id="KW-0285">Flavoprotein</keyword>
<dbReference type="InterPro" id="IPR036188">
    <property type="entry name" value="FAD/NAD-bd_sf"/>
</dbReference>
<evidence type="ECO:0000256" key="4">
    <source>
        <dbReference type="PIRSR" id="PIRSR000137-2"/>
    </source>
</evidence>